<dbReference type="Proteomes" id="UP000789803">
    <property type="component" value="Unassembled WGS sequence"/>
</dbReference>
<sequence length="92" mass="10575">MYAYIFSICKANTKPIKIMPSRKICFVATSKTALDFKNLTLFENKFVSKIPNKIATISGEIKILKFKKIYDKNMQTKPIANRLSDDSLSFFI</sequence>
<comment type="caution">
    <text evidence="1">The sequence shown here is derived from an EMBL/GenBank/DDBJ whole genome shotgun (WGS) entry which is preliminary data.</text>
</comment>
<proteinExistence type="predicted"/>
<dbReference type="EMBL" id="CAJHOF010000019">
    <property type="protein sequence ID" value="CAD7289616.1"/>
    <property type="molecule type" value="Genomic_DNA"/>
</dbReference>
<organism evidence="1 2">
    <name type="scientific">Campylobacter majalis</name>
    <dbReference type="NCBI Taxonomy" id="2790656"/>
    <lineage>
        <taxon>Bacteria</taxon>
        <taxon>Pseudomonadati</taxon>
        <taxon>Campylobacterota</taxon>
        <taxon>Epsilonproteobacteria</taxon>
        <taxon>Campylobacterales</taxon>
        <taxon>Campylobacteraceae</taxon>
        <taxon>Campylobacter</taxon>
    </lineage>
</organism>
<protein>
    <submittedName>
        <fullName evidence="1">Uncharacterized protein</fullName>
    </submittedName>
</protein>
<reference evidence="1 2" key="1">
    <citation type="submission" date="2020-11" db="EMBL/GenBank/DDBJ databases">
        <authorList>
            <person name="Peeters C."/>
        </authorList>
    </citation>
    <scope>NUCLEOTIDE SEQUENCE [LARGE SCALE GENOMIC DNA]</scope>
    <source>
        <strain evidence="1 2">LMG 7974</strain>
    </source>
</reference>
<accession>A0ABM8Q9X1</accession>
<evidence type="ECO:0000313" key="2">
    <source>
        <dbReference type="Proteomes" id="UP000789803"/>
    </source>
</evidence>
<name>A0ABM8Q9X1_9BACT</name>
<keyword evidence="2" id="KW-1185">Reference proteome</keyword>
<evidence type="ECO:0000313" key="1">
    <source>
        <dbReference type="EMBL" id="CAD7289616.1"/>
    </source>
</evidence>
<gene>
    <name evidence="1" type="ORF">LMG7974_01693</name>
</gene>